<keyword evidence="3" id="KW-1185">Reference proteome</keyword>
<feature type="region of interest" description="Disordered" evidence="1">
    <location>
        <begin position="612"/>
        <end position="639"/>
    </location>
</feature>
<dbReference type="Pfam" id="PF00756">
    <property type="entry name" value="Esterase"/>
    <property type="match status" value="1"/>
</dbReference>
<dbReference type="EMBL" id="OOIP01000007">
    <property type="protein sequence ID" value="SPO37390.1"/>
    <property type="molecule type" value="Genomic_DNA"/>
</dbReference>
<dbReference type="InterPro" id="IPR000801">
    <property type="entry name" value="Esterase-like"/>
</dbReference>
<sequence>MLHHSRRRIDLGAVLSALGLVASLPLAAYAASIGTGQGPQIQLTVGQGLLDRSTDGRLVVLFSPAGSDPLDDTDVTGPNAFYGKNAFNLTSGATVSLSGGASAPETVDVDVFGHPHASLADLPAGDYRVQAFFTGYETITRSDGSTVQLNIPCGDGAPNVDGVGSLSTPVQDVKITGRAQRIQLTFNATAPKPEDLNGSEIGGCQQGNYKDTDSIKYVKIRSEALSRFWNRDVFVGATVVLPAGYDASDKKTRYPVIYAQDHWNGHRGAWGFPDNSFADAWQKGVIPGKDGAADRPTPKFILVTFRHETALYDDSYAVNTANLGPWGDAINDELVPRLDSMFNTVAQPYARIQDGGSTGGWESLANTVFRPDLYGACFSYYPDSLDFHRHQAIPLYDGGNAYRRANGSAIPSIRDFTADGKEQILATVEQENHWELTFGTSTRSRLQWDIWNAVFGVQGVNGYPLEPWNKVTGEIYPEAVEYWKTMDMAAYLAANWNGTRNLGEALRGRIHVSVGTWDDYFLNEGVLQFQQRIEQLGGKDWAEVTIIPKANHGGFYKRLDVWTYLELVQDWVRKHAPDGPTPLGANLTSPKTRGNQFDEVIERGGHAAALARQADPKILGRGSDGSSSSKKRGPISASVGRWDPGVKLVAQWSVNGRTMGKPFGVTSGQEVVYKPQNSAGGKNQLVLSVTGTKAGYKRETRSSPAFAI</sequence>
<dbReference type="OrthoDB" id="184793at2759"/>
<dbReference type="Gene3D" id="3.40.50.1820">
    <property type="entry name" value="alpha/beta hydrolase"/>
    <property type="match status" value="1"/>
</dbReference>
<gene>
    <name evidence="2" type="ORF">PSFLO_02863</name>
</gene>
<dbReference type="InterPro" id="IPR029058">
    <property type="entry name" value="AB_hydrolase_fold"/>
</dbReference>
<organism evidence="2 3">
    <name type="scientific">Pseudozyma flocculosa</name>
    <dbReference type="NCBI Taxonomy" id="84751"/>
    <lineage>
        <taxon>Eukaryota</taxon>
        <taxon>Fungi</taxon>
        <taxon>Dikarya</taxon>
        <taxon>Basidiomycota</taxon>
        <taxon>Ustilaginomycotina</taxon>
        <taxon>Ustilaginomycetes</taxon>
        <taxon>Ustilaginales</taxon>
        <taxon>Ustilaginaceae</taxon>
        <taxon>Pseudozyma</taxon>
    </lineage>
</organism>
<dbReference type="PANTHER" id="PTHR48098">
    <property type="entry name" value="ENTEROCHELIN ESTERASE-RELATED"/>
    <property type="match status" value="1"/>
</dbReference>
<dbReference type="SUPFAM" id="SSF53474">
    <property type="entry name" value="alpha/beta-Hydrolases"/>
    <property type="match status" value="1"/>
</dbReference>
<accession>A0A5C3EZV3</accession>
<dbReference type="InterPro" id="IPR050583">
    <property type="entry name" value="Mycobacterial_A85_antigen"/>
</dbReference>
<dbReference type="AlphaFoldDB" id="A0A5C3EZV3"/>
<name>A0A5C3EZV3_9BASI</name>
<reference evidence="2 3" key="1">
    <citation type="submission" date="2018-03" db="EMBL/GenBank/DDBJ databases">
        <authorList>
            <person name="Guldener U."/>
        </authorList>
    </citation>
    <scope>NUCLEOTIDE SEQUENCE [LARGE SCALE GENOMIC DNA]</scope>
    <source>
        <strain evidence="2 3">DAOM196992</strain>
    </source>
</reference>
<proteinExistence type="predicted"/>
<evidence type="ECO:0000313" key="2">
    <source>
        <dbReference type="EMBL" id="SPO37390.1"/>
    </source>
</evidence>
<dbReference type="Proteomes" id="UP000323386">
    <property type="component" value="Unassembled WGS sequence"/>
</dbReference>
<dbReference type="PANTHER" id="PTHR48098:SF3">
    <property type="entry name" value="IRON(III) ENTEROBACTIN ESTERASE"/>
    <property type="match status" value="1"/>
</dbReference>
<protein>
    <submittedName>
        <fullName evidence="2">Uncharacterized protein</fullName>
    </submittedName>
</protein>
<evidence type="ECO:0000256" key="1">
    <source>
        <dbReference type="SAM" id="MobiDB-lite"/>
    </source>
</evidence>
<evidence type="ECO:0000313" key="3">
    <source>
        <dbReference type="Proteomes" id="UP000323386"/>
    </source>
</evidence>